<evidence type="ECO:0000256" key="4">
    <source>
        <dbReference type="ARBA" id="ARBA00006105"/>
    </source>
</evidence>
<evidence type="ECO:0000256" key="7">
    <source>
        <dbReference type="ARBA" id="ARBA00022692"/>
    </source>
</evidence>
<dbReference type="InterPro" id="IPR001709">
    <property type="entry name" value="Flavoprot_Pyr_Nucl_cyt_Rdtase"/>
</dbReference>
<dbReference type="InterPro" id="IPR001680">
    <property type="entry name" value="WD40_rpt"/>
</dbReference>
<dbReference type="Gene3D" id="3.40.50.80">
    <property type="entry name" value="Nucleotide-binding domain of ferredoxin-NADP reductase (FNR) module"/>
    <property type="match status" value="1"/>
</dbReference>
<dbReference type="InterPro" id="IPR008333">
    <property type="entry name" value="Cbr1-like_FAD-bd_dom"/>
</dbReference>
<evidence type="ECO:0000256" key="6">
    <source>
        <dbReference type="ARBA" id="ARBA00022630"/>
    </source>
</evidence>
<dbReference type="CDD" id="cd06183">
    <property type="entry name" value="cyt_b5_reduct_like"/>
    <property type="match status" value="1"/>
</dbReference>
<dbReference type="EMBL" id="CAJMWZ010003131">
    <property type="protein sequence ID" value="CAE6469982.1"/>
    <property type="molecule type" value="Genomic_DNA"/>
</dbReference>
<evidence type="ECO:0000256" key="16">
    <source>
        <dbReference type="ARBA" id="ARBA00041901"/>
    </source>
</evidence>
<comment type="caution">
    <text evidence="22">The sequence shown here is derived from an EMBL/GenBank/DDBJ whole genome shotgun (WGS) entry which is preliminary data.</text>
</comment>
<dbReference type="SUPFAM" id="SSF52343">
    <property type="entry name" value="Ferredoxin reductase-like, C-terminal NADP-linked domain"/>
    <property type="match status" value="1"/>
</dbReference>
<evidence type="ECO:0000256" key="19">
    <source>
        <dbReference type="PIRSR" id="PIRSR601834-1"/>
    </source>
</evidence>
<evidence type="ECO:0000256" key="8">
    <source>
        <dbReference type="ARBA" id="ARBA00022787"/>
    </source>
</evidence>
<dbReference type="SUPFAM" id="SSF63380">
    <property type="entry name" value="Riboflavin synthase domain-like"/>
    <property type="match status" value="1"/>
</dbReference>
<proteinExistence type="inferred from homology"/>
<comment type="catalytic activity">
    <reaction evidence="18">
        <text>2 Fe(3+)-[Dph3] + NADH = 2 Fe(2+)-[Dph3] + NAD(+) + H(+)</text>
        <dbReference type="Rhea" id="RHEA:71231"/>
        <dbReference type="Rhea" id="RHEA-COMP:18002"/>
        <dbReference type="Rhea" id="RHEA-COMP:18003"/>
        <dbReference type="ChEBI" id="CHEBI:15378"/>
        <dbReference type="ChEBI" id="CHEBI:29033"/>
        <dbReference type="ChEBI" id="CHEBI:29034"/>
        <dbReference type="ChEBI" id="CHEBI:57540"/>
        <dbReference type="ChEBI" id="CHEBI:57945"/>
        <dbReference type="ChEBI" id="CHEBI:83228"/>
    </reaction>
    <physiologicalReaction direction="left-to-right" evidence="18">
        <dbReference type="Rhea" id="RHEA:71232"/>
    </physiologicalReaction>
</comment>
<keyword evidence="7" id="KW-0812">Transmembrane</keyword>
<dbReference type="Gene3D" id="2.130.10.10">
    <property type="entry name" value="YVTN repeat-like/Quinoprotein amine dehydrogenase"/>
    <property type="match status" value="1"/>
</dbReference>
<protein>
    <recommendedName>
        <fullName evidence="15">NADH-cytochrome b5 reductase 1</fullName>
        <ecNumber evidence="5">1.6.2.2</ecNumber>
    </recommendedName>
    <alternativeName>
        <fullName evidence="16">Microsomal cytochrome b reductase</fullName>
    </alternativeName>
</protein>
<dbReference type="Pfam" id="PF00970">
    <property type="entry name" value="FAD_binding_6"/>
    <property type="match status" value="1"/>
</dbReference>
<reference evidence="22" key="1">
    <citation type="submission" date="2021-01" db="EMBL/GenBank/DDBJ databases">
        <authorList>
            <person name="Kaushik A."/>
        </authorList>
    </citation>
    <scope>NUCLEOTIDE SEQUENCE</scope>
    <source>
        <strain evidence="22">Type strain: AG8-Rh-89/</strain>
    </source>
</reference>
<feature type="domain" description="FAD-binding FR-type" evidence="21">
    <location>
        <begin position="319"/>
        <end position="422"/>
    </location>
</feature>
<dbReference type="InterPro" id="IPR039261">
    <property type="entry name" value="FNR_nucleotide-bd"/>
</dbReference>
<dbReference type="InterPro" id="IPR036249">
    <property type="entry name" value="Thioredoxin-like_sf"/>
</dbReference>
<feature type="binding site" evidence="19">
    <location>
        <position position="398"/>
    </location>
    <ligand>
        <name>FAD</name>
        <dbReference type="ChEBI" id="CHEBI:57692"/>
    </ligand>
</feature>
<feature type="binding site" evidence="19">
    <location>
        <position position="373"/>
    </location>
    <ligand>
        <name>FAD</name>
        <dbReference type="ChEBI" id="CHEBI:57692"/>
    </ligand>
</feature>
<comment type="subcellular location">
    <subcellularLocation>
        <location evidence="2">Mitochondrion outer membrane</location>
    </subcellularLocation>
</comment>
<comment type="similarity">
    <text evidence="4">Belongs to the flavoprotein pyridine nucleotide cytochrome reductase family.</text>
</comment>
<keyword evidence="10" id="KW-1133">Transmembrane helix</keyword>
<dbReference type="PRINTS" id="PR00371">
    <property type="entry name" value="FPNCR"/>
</dbReference>
<keyword evidence="11" id="KW-0560">Oxidoreductase</keyword>
<evidence type="ECO:0000313" key="22">
    <source>
        <dbReference type="EMBL" id="CAE6469982.1"/>
    </source>
</evidence>
<feature type="binding site" evidence="19">
    <location>
        <position position="397"/>
    </location>
    <ligand>
        <name>FAD</name>
        <dbReference type="ChEBI" id="CHEBI:57692"/>
    </ligand>
</feature>
<keyword evidence="6 19" id="KW-0285">Flavoprotein</keyword>
<evidence type="ECO:0000256" key="20">
    <source>
        <dbReference type="SAM" id="MobiDB-lite"/>
    </source>
</evidence>
<dbReference type="InterPro" id="IPR017927">
    <property type="entry name" value="FAD-bd_FR_type"/>
</dbReference>
<name>A0A8H3GWL4_9AGAM</name>
<evidence type="ECO:0000256" key="15">
    <source>
        <dbReference type="ARBA" id="ARBA00039438"/>
    </source>
</evidence>
<dbReference type="InterPro" id="IPR017938">
    <property type="entry name" value="Riboflavin_synthase-like_b-brl"/>
</dbReference>
<feature type="region of interest" description="Disordered" evidence="20">
    <location>
        <begin position="571"/>
        <end position="592"/>
    </location>
</feature>
<dbReference type="FunFam" id="2.40.30.10:FF:000032">
    <property type="entry name" value="NADH-cytochrome b5 reductase"/>
    <property type="match status" value="1"/>
</dbReference>
<dbReference type="InterPro" id="IPR024977">
    <property type="entry name" value="Apc4-like_WD40_dom"/>
</dbReference>
<feature type="binding site" evidence="19">
    <location>
        <position position="388"/>
    </location>
    <ligand>
        <name>FAD</name>
        <dbReference type="ChEBI" id="CHEBI:57692"/>
    </ligand>
</feature>
<dbReference type="InterPro" id="IPR001834">
    <property type="entry name" value="CBR-like"/>
</dbReference>
<dbReference type="EC" id="1.6.2.2" evidence="5"/>
<comment type="cofactor">
    <cofactor evidence="1 19">
        <name>FAD</name>
        <dbReference type="ChEBI" id="CHEBI:57692"/>
    </cofactor>
</comment>
<evidence type="ECO:0000256" key="12">
    <source>
        <dbReference type="ARBA" id="ARBA00023027"/>
    </source>
</evidence>
<organism evidence="22 23">
    <name type="scientific">Rhizoctonia solani</name>
    <dbReference type="NCBI Taxonomy" id="456999"/>
    <lineage>
        <taxon>Eukaryota</taxon>
        <taxon>Fungi</taxon>
        <taxon>Dikarya</taxon>
        <taxon>Basidiomycota</taxon>
        <taxon>Agaricomycotina</taxon>
        <taxon>Agaricomycetes</taxon>
        <taxon>Cantharellales</taxon>
        <taxon>Ceratobasidiaceae</taxon>
        <taxon>Rhizoctonia</taxon>
    </lineage>
</organism>
<dbReference type="GO" id="GO:0005741">
    <property type="term" value="C:mitochondrial outer membrane"/>
    <property type="evidence" value="ECO:0007669"/>
    <property type="project" value="UniProtKB-SubCell"/>
</dbReference>
<comment type="catalytic activity">
    <reaction evidence="17">
        <text>2 Fe(III)-[cytochrome b5] + NADH = 2 Fe(II)-[cytochrome b5] + NAD(+) + H(+)</text>
        <dbReference type="Rhea" id="RHEA:46680"/>
        <dbReference type="Rhea" id="RHEA-COMP:10438"/>
        <dbReference type="Rhea" id="RHEA-COMP:10439"/>
        <dbReference type="ChEBI" id="CHEBI:15378"/>
        <dbReference type="ChEBI" id="CHEBI:29033"/>
        <dbReference type="ChEBI" id="CHEBI:29034"/>
        <dbReference type="ChEBI" id="CHEBI:57540"/>
        <dbReference type="ChEBI" id="CHEBI:57945"/>
        <dbReference type="EC" id="1.6.2.2"/>
    </reaction>
</comment>
<dbReference type="Gene3D" id="3.40.30.10">
    <property type="entry name" value="Glutaredoxin"/>
    <property type="match status" value="1"/>
</dbReference>
<evidence type="ECO:0000256" key="10">
    <source>
        <dbReference type="ARBA" id="ARBA00022989"/>
    </source>
</evidence>
<feature type="binding site" evidence="19">
    <location>
        <position position="371"/>
    </location>
    <ligand>
        <name>FAD</name>
        <dbReference type="ChEBI" id="CHEBI:57692"/>
    </ligand>
</feature>
<evidence type="ECO:0000256" key="5">
    <source>
        <dbReference type="ARBA" id="ARBA00012011"/>
    </source>
</evidence>
<dbReference type="Pfam" id="PF00175">
    <property type="entry name" value="NAD_binding_1"/>
    <property type="match status" value="1"/>
</dbReference>
<dbReference type="PANTHER" id="PTHR19370">
    <property type="entry name" value="NADH-CYTOCHROME B5 REDUCTASE"/>
    <property type="match status" value="1"/>
</dbReference>
<dbReference type="InterPro" id="IPR001433">
    <property type="entry name" value="OxRdtase_FAD/NAD-bd"/>
</dbReference>
<evidence type="ECO:0000256" key="2">
    <source>
        <dbReference type="ARBA" id="ARBA00004294"/>
    </source>
</evidence>
<dbReference type="AlphaFoldDB" id="A0A8H3GWL4"/>
<dbReference type="PROSITE" id="PS51384">
    <property type="entry name" value="FAD_FR"/>
    <property type="match status" value="1"/>
</dbReference>
<evidence type="ECO:0000259" key="21">
    <source>
        <dbReference type="PROSITE" id="PS51384"/>
    </source>
</evidence>
<evidence type="ECO:0000256" key="1">
    <source>
        <dbReference type="ARBA" id="ARBA00001974"/>
    </source>
</evidence>
<dbReference type="PRINTS" id="PR00406">
    <property type="entry name" value="CYTB5RDTASE"/>
</dbReference>
<evidence type="ECO:0000256" key="13">
    <source>
        <dbReference type="ARBA" id="ARBA00023128"/>
    </source>
</evidence>
<keyword evidence="9 19" id="KW-0274">FAD</keyword>
<dbReference type="SMART" id="SM00320">
    <property type="entry name" value="WD40"/>
    <property type="match status" value="2"/>
</dbReference>
<dbReference type="Pfam" id="PF12894">
    <property type="entry name" value="ANAPC4_WD40"/>
    <property type="match status" value="1"/>
</dbReference>
<keyword evidence="8" id="KW-1000">Mitochondrion outer membrane</keyword>
<evidence type="ECO:0000256" key="11">
    <source>
        <dbReference type="ARBA" id="ARBA00023002"/>
    </source>
</evidence>
<comment type="pathway">
    <text evidence="3">Protein modification; peptidyl-diphthamide biosynthesis.</text>
</comment>
<feature type="binding site" evidence="19">
    <location>
        <position position="390"/>
    </location>
    <ligand>
        <name>FAD</name>
        <dbReference type="ChEBI" id="CHEBI:57692"/>
    </ligand>
</feature>
<dbReference type="InterPro" id="IPR015943">
    <property type="entry name" value="WD40/YVTN_repeat-like_dom_sf"/>
</dbReference>
<keyword evidence="14" id="KW-0472">Membrane</keyword>
<evidence type="ECO:0000256" key="17">
    <source>
        <dbReference type="ARBA" id="ARBA00047682"/>
    </source>
</evidence>
<dbReference type="SUPFAM" id="SSF82171">
    <property type="entry name" value="DPP6 N-terminal domain-like"/>
    <property type="match status" value="1"/>
</dbReference>
<dbReference type="Proteomes" id="UP000663850">
    <property type="component" value="Unassembled WGS sequence"/>
</dbReference>
<evidence type="ECO:0000256" key="14">
    <source>
        <dbReference type="ARBA" id="ARBA00023136"/>
    </source>
</evidence>
<keyword evidence="13" id="KW-0496">Mitochondrion</keyword>
<gene>
    <name evidence="22" type="ORF">RDB_LOCUS60390</name>
</gene>
<dbReference type="Gene3D" id="2.40.30.10">
    <property type="entry name" value="Translation factors"/>
    <property type="match status" value="1"/>
</dbReference>
<keyword evidence="12" id="KW-0520">NAD</keyword>
<sequence length="869" mass="95114">MSLSPNGRHLAVWEGPLEYKLSVLNLAGTVLRTFTPDPDPGLGIRSVAWHPSGAFLAVGGWDDKVHILSSLSWTVVVTFELNARVPLGVKVWKEPANWLTKGPEGSFAEYNRGVGITALTITRRDGAKGLPKTGAAQIEWNLTGTMFFVRYESTSTALHIYNFPAPDEPFKPTLKTVLLHATPVTRASWNPVRAESLAISCSRPAVYMWTSNNEWVNDNAGDVEDEGAECIGVPGRSFVGTISVLIAIARTLGLPPFASSQEHTIQEPKNQFTRSLVAVSNAMGIDSTQLLAIGVGAAATCAALYLLGPKKRAPVLDPKEWKEFPLIEKIEVSPNTAIYRFGLPDPNDILGLPIGQHISVQAEIEGKDIMRSYTPTSSDDDRGHFDLLVKTYEKGNISRYLSLLKIGDKVRIKGPKGQFNYHPSLSRELGMIAGGTGITPMLQIIRAAMKNPLDLTKISLIYANVSKEDILLKAELDDLAARYPARFSVYYVLNQPPEGWDGGIGFVTKDMIEKHLPPTDSNIKILLCGPPPMMTAMKKHLDDLGHPAPRTVIKMSSSKSGNFISRLFHHKRKSQEKVSTAPATEPVETAESKPVTSKPVLYGFSASVWASAPSLALLDLKYPPGAVEEKEVNLLEGEKFTPEFIKINKNATLPTLVTAEKTYVDTAGSVEWIVLNAPTPGTKSAHQYVIVAVHRDNIDPNFLLLSARTQEELDSKRGDIPGQFIRQRQAKLEELAPKSPEDLKAWYKGKLELNGFFSSAYAEGASSDVTSGWFEKSKQHWENVKTFVTSELPGFLPETGFIDGIAPGEADFHVAAWLARTAGVSGAKVDDISLLGETLGLTLDPKIVAYFDAWKVRDSWKEVYATGLH</sequence>
<accession>A0A8H3GWL4</accession>
<dbReference type="FunFam" id="3.40.50.80:FF:000019">
    <property type="entry name" value="NADH-cytochrome b5 reductase"/>
    <property type="match status" value="1"/>
</dbReference>
<evidence type="ECO:0000256" key="18">
    <source>
        <dbReference type="ARBA" id="ARBA00049138"/>
    </source>
</evidence>
<dbReference type="PANTHER" id="PTHR19370:SF184">
    <property type="entry name" value="NADH-CYTOCHROME B5 REDUCTASE-LIKE"/>
    <property type="match status" value="1"/>
</dbReference>
<evidence type="ECO:0000313" key="23">
    <source>
        <dbReference type="Proteomes" id="UP000663850"/>
    </source>
</evidence>
<dbReference type="GO" id="GO:0090524">
    <property type="term" value="F:cytochrome-b5 reductase activity, acting on NADH"/>
    <property type="evidence" value="ECO:0007669"/>
    <property type="project" value="UniProtKB-EC"/>
</dbReference>
<evidence type="ECO:0000256" key="3">
    <source>
        <dbReference type="ARBA" id="ARBA00005156"/>
    </source>
</evidence>
<feature type="binding site" evidence="19">
    <location>
        <position position="439"/>
    </location>
    <ligand>
        <name>FAD</name>
        <dbReference type="ChEBI" id="CHEBI:57692"/>
    </ligand>
</feature>
<evidence type="ECO:0000256" key="9">
    <source>
        <dbReference type="ARBA" id="ARBA00022827"/>
    </source>
</evidence>
<dbReference type="SUPFAM" id="SSF52833">
    <property type="entry name" value="Thioredoxin-like"/>
    <property type="match status" value="1"/>
</dbReference>